<dbReference type="Pfam" id="PF13458">
    <property type="entry name" value="Peripla_BP_6"/>
    <property type="match status" value="1"/>
</dbReference>
<dbReference type="InterPro" id="IPR028082">
    <property type="entry name" value="Peripla_BP_I"/>
</dbReference>
<keyword evidence="7" id="KW-1185">Reference proteome</keyword>
<dbReference type="InterPro" id="IPR051010">
    <property type="entry name" value="BCAA_transport"/>
</dbReference>
<evidence type="ECO:0000259" key="5">
    <source>
        <dbReference type="Pfam" id="PF13458"/>
    </source>
</evidence>
<dbReference type="SUPFAM" id="SSF53822">
    <property type="entry name" value="Periplasmic binding protein-like I"/>
    <property type="match status" value="1"/>
</dbReference>
<feature type="signal peptide" evidence="4">
    <location>
        <begin position="1"/>
        <end position="30"/>
    </location>
</feature>
<dbReference type="RefSeq" id="WP_307061733.1">
    <property type="nucleotide sequence ID" value="NZ_JAUSUH010000007.1"/>
</dbReference>
<evidence type="ECO:0000256" key="4">
    <source>
        <dbReference type="SAM" id="SignalP"/>
    </source>
</evidence>
<reference evidence="6 7" key="1">
    <citation type="submission" date="2023-07" db="EMBL/GenBank/DDBJ databases">
        <title>Genomic Encyclopedia of Type Strains, Phase IV (KMG-IV): sequencing the most valuable type-strain genomes for metagenomic binning, comparative biology and taxonomic classification.</title>
        <authorList>
            <person name="Goeker M."/>
        </authorList>
    </citation>
    <scope>NUCLEOTIDE SEQUENCE [LARGE SCALE GENOMIC DNA]</scope>
    <source>
        <strain evidence="6 7">DSM 1277</strain>
    </source>
</reference>
<comment type="caution">
    <text evidence="6">The sequence shown here is derived from an EMBL/GenBank/DDBJ whole genome shotgun (WGS) entry which is preliminary data.</text>
</comment>
<feature type="chain" id="PRO_5045290895" evidence="4">
    <location>
        <begin position="31"/>
        <end position="391"/>
    </location>
</feature>
<keyword evidence="3" id="KW-0029">Amino-acid transport</keyword>
<dbReference type="InterPro" id="IPR028081">
    <property type="entry name" value="Leu-bd"/>
</dbReference>
<evidence type="ECO:0000256" key="1">
    <source>
        <dbReference type="ARBA" id="ARBA00010062"/>
    </source>
</evidence>
<evidence type="ECO:0000256" key="2">
    <source>
        <dbReference type="ARBA" id="ARBA00022729"/>
    </source>
</evidence>
<proteinExistence type="inferred from homology"/>
<name>A0ABU0DJU3_9HYPH</name>
<sequence length="391" mass="40681">MRDRRRINRHLAGLVSAAALMLGAASPAFAEEIIVGVASAQTGGLAPFDQPSLAGLKIAVDEINAKGGFGGKYPVRLVVKDTRSDMGATATITQELVDAGAKILITPCDADPSIAAGQVTQPLGIPTLTFCGTAPILTGAVGDVMFGTYPGDNLQATVLANYAYDQGLRKVYLLKSPDSTYTMRLPEYFGEVFTRKGGAVVGEGSFSMNQSDFSAEVTKIKNLADKPDLIMTAGYEPDFPAFVQQLRAAGVSTPVFGADAIGTGTILGLGKLVDGTVYTAAGYATPGSKLAAFETKFKDVTGHAPESAYEANGYDIGLILDTAVTKADSVDPKAIRNALASIEKLEGVTGEITYAGTDRMPLRSVALVKYQDGARVFIGTQVPAAAEVPAP</sequence>
<evidence type="ECO:0000313" key="7">
    <source>
        <dbReference type="Proteomes" id="UP001238467"/>
    </source>
</evidence>
<dbReference type="PANTHER" id="PTHR30483">
    <property type="entry name" value="LEUCINE-SPECIFIC-BINDING PROTEIN"/>
    <property type="match status" value="1"/>
</dbReference>
<comment type="similarity">
    <text evidence="1">Belongs to the leucine-binding protein family.</text>
</comment>
<dbReference type="EMBL" id="JAUSUH010000007">
    <property type="protein sequence ID" value="MDQ0348695.1"/>
    <property type="molecule type" value="Genomic_DNA"/>
</dbReference>
<dbReference type="Gene3D" id="3.40.50.2300">
    <property type="match status" value="2"/>
</dbReference>
<evidence type="ECO:0000313" key="6">
    <source>
        <dbReference type="EMBL" id="MDQ0348695.1"/>
    </source>
</evidence>
<gene>
    <name evidence="6" type="ORF">J2S76_003129</name>
</gene>
<organism evidence="6 7">
    <name type="scientific">Ancylobacter vacuolatus</name>
    <dbReference type="NCBI Taxonomy" id="223389"/>
    <lineage>
        <taxon>Bacteria</taxon>
        <taxon>Pseudomonadati</taxon>
        <taxon>Pseudomonadota</taxon>
        <taxon>Alphaproteobacteria</taxon>
        <taxon>Hyphomicrobiales</taxon>
        <taxon>Xanthobacteraceae</taxon>
        <taxon>Ancylobacter</taxon>
    </lineage>
</organism>
<protein>
    <submittedName>
        <fullName evidence="6">Branched-chain amino acid transport system substrate-binding protein</fullName>
    </submittedName>
</protein>
<accession>A0ABU0DJU3</accession>
<evidence type="ECO:0000256" key="3">
    <source>
        <dbReference type="ARBA" id="ARBA00022970"/>
    </source>
</evidence>
<dbReference type="PANTHER" id="PTHR30483:SF6">
    <property type="entry name" value="PERIPLASMIC BINDING PROTEIN OF ABC TRANSPORTER FOR NATURAL AMINO ACIDS"/>
    <property type="match status" value="1"/>
</dbReference>
<dbReference type="Proteomes" id="UP001238467">
    <property type="component" value="Unassembled WGS sequence"/>
</dbReference>
<keyword evidence="2 4" id="KW-0732">Signal</keyword>
<dbReference type="CDD" id="cd06347">
    <property type="entry name" value="PBP1_ABC_LivK_ligand_binding-like"/>
    <property type="match status" value="1"/>
</dbReference>
<keyword evidence="3" id="KW-0813">Transport</keyword>
<feature type="domain" description="Leucine-binding protein" evidence="5">
    <location>
        <begin position="33"/>
        <end position="373"/>
    </location>
</feature>